<gene>
    <name evidence="1" type="ORF">QRX50_34810</name>
</gene>
<organism evidence="1 2">
    <name type="scientific">Amycolatopsis carbonis</name>
    <dbReference type="NCBI Taxonomy" id="715471"/>
    <lineage>
        <taxon>Bacteria</taxon>
        <taxon>Bacillati</taxon>
        <taxon>Actinomycetota</taxon>
        <taxon>Actinomycetes</taxon>
        <taxon>Pseudonocardiales</taxon>
        <taxon>Pseudonocardiaceae</taxon>
        <taxon>Amycolatopsis</taxon>
    </lineage>
</organism>
<dbReference type="KEGG" id="acab:QRX50_34810"/>
<dbReference type="Proteomes" id="UP001236014">
    <property type="component" value="Chromosome"/>
</dbReference>
<evidence type="ECO:0000313" key="2">
    <source>
        <dbReference type="Proteomes" id="UP001236014"/>
    </source>
</evidence>
<dbReference type="AlphaFoldDB" id="A0A9Y2ICK3"/>
<reference evidence="1 2" key="1">
    <citation type="submission" date="2023-06" db="EMBL/GenBank/DDBJ databases">
        <authorList>
            <person name="Oyuntsetseg B."/>
            <person name="Kim S.B."/>
        </authorList>
    </citation>
    <scope>NUCLEOTIDE SEQUENCE [LARGE SCALE GENOMIC DNA]</scope>
    <source>
        <strain evidence="1 2">2-15</strain>
    </source>
</reference>
<sequence>MTRCRRTIGPAHEIAEKLLRYREIHGITYISVLEPALTEFAEVIKLLG</sequence>
<accession>A0A9Y2ICK3</accession>
<dbReference type="EMBL" id="CP127294">
    <property type="protein sequence ID" value="WIX76605.1"/>
    <property type="molecule type" value="Genomic_DNA"/>
</dbReference>
<keyword evidence="2" id="KW-1185">Reference proteome</keyword>
<evidence type="ECO:0000313" key="1">
    <source>
        <dbReference type="EMBL" id="WIX76605.1"/>
    </source>
</evidence>
<proteinExistence type="predicted"/>
<dbReference type="RefSeq" id="WP_285967353.1">
    <property type="nucleotide sequence ID" value="NZ_CP127294.1"/>
</dbReference>
<name>A0A9Y2ICK3_9PSEU</name>
<protein>
    <submittedName>
        <fullName evidence="1">Uncharacterized protein</fullName>
    </submittedName>
</protein>